<keyword evidence="2" id="KW-1185">Reference proteome</keyword>
<proteinExistence type="predicted"/>
<reference evidence="1 2" key="1">
    <citation type="submission" date="2024-02" db="EMBL/GenBank/DDBJ databases">
        <title>Seven novel Bacillus-like species.</title>
        <authorList>
            <person name="Liu G."/>
        </authorList>
    </citation>
    <scope>NUCLEOTIDE SEQUENCE [LARGE SCALE GENOMIC DNA]</scope>
    <source>
        <strain evidence="1 2">FJAT-52054</strain>
    </source>
</reference>
<dbReference type="Proteomes" id="UP001377337">
    <property type="component" value="Chromosome"/>
</dbReference>
<organism evidence="1 2">
    <name type="scientific">Metabacillus sediminis</name>
    <dbReference type="NCBI Taxonomy" id="3117746"/>
    <lineage>
        <taxon>Bacteria</taxon>
        <taxon>Bacillati</taxon>
        <taxon>Bacillota</taxon>
        <taxon>Bacilli</taxon>
        <taxon>Bacillales</taxon>
        <taxon>Bacillaceae</taxon>
        <taxon>Metabacillus</taxon>
    </lineage>
</organism>
<name>A0ABZ2NG30_9BACI</name>
<dbReference type="Pfam" id="PF14183">
    <property type="entry name" value="YwpF"/>
    <property type="match status" value="1"/>
</dbReference>
<gene>
    <name evidence="1" type="ORF">WCV65_19620</name>
</gene>
<accession>A0ABZ2NG30</accession>
<dbReference type="RefSeq" id="WP_338778830.1">
    <property type="nucleotide sequence ID" value="NZ_CP147407.1"/>
</dbReference>
<dbReference type="EMBL" id="CP147407">
    <property type="protein sequence ID" value="WXB96714.1"/>
    <property type="molecule type" value="Genomic_DNA"/>
</dbReference>
<protein>
    <submittedName>
        <fullName evidence="1">YwpF family protein</fullName>
    </submittedName>
</protein>
<dbReference type="InterPro" id="IPR025573">
    <property type="entry name" value="YwpF"/>
</dbReference>
<evidence type="ECO:0000313" key="1">
    <source>
        <dbReference type="EMBL" id="WXB96714.1"/>
    </source>
</evidence>
<sequence length="152" mass="17316">MMKTFKLVSMKIARNDENGRHYDEIPLNDGLVINKKDGENDWLLEALISSDHLDRFQKLMDEKNEQTLVITISKRTNTPAKLKAAISNVVELENNLISVLFSGRMVSNRPFGNAERILTELLDEGLDGEDLLQAFSAQWHKTQDQQESVTTK</sequence>
<evidence type="ECO:0000313" key="2">
    <source>
        <dbReference type="Proteomes" id="UP001377337"/>
    </source>
</evidence>